<dbReference type="CDD" id="cd03215">
    <property type="entry name" value="ABC_Carb_Monos_II"/>
    <property type="match status" value="1"/>
</dbReference>
<dbReference type="PROSITE" id="PS00211">
    <property type="entry name" value="ABC_TRANSPORTER_1"/>
    <property type="match status" value="1"/>
</dbReference>
<name>B9KA13_THENN</name>
<evidence type="ECO:0000256" key="7">
    <source>
        <dbReference type="ARBA" id="ARBA00022741"/>
    </source>
</evidence>
<evidence type="ECO:0000256" key="10">
    <source>
        <dbReference type="ARBA" id="ARBA00023136"/>
    </source>
</evidence>
<gene>
    <name evidence="12" type="ordered locus">CTN_1620</name>
</gene>
<evidence type="ECO:0000256" key="2">
    <source>
        <dbReference type="ARBA" id="ARBA00004533"/>
    </source>
</evidence>
<evidence type="ECO:0000256" key="3">
    <source>
        <dbReference type="ARBA" id="ARBA00022448"/>
    </source>
</evidence>
<dbReference type="GO" id="GO:0016887">
    <property type="term" value="F:ATP hydrolysis activity"/>
    <property type="evidence" value="ECO:0007669"/>
    <property type="project" value="InterPro"/>
</dbReference>
<keyword evidence="10" id="KW-0472">Membrane</keyword>
<dbReference type="Gene3D" id="3.40.50.300">
    <property type="entry name" value="P-loop containing nucleotide triphosphate hydrolases"/>
    <property type="match status" value="2"/>
</dbReference>
<dbReference type="PROSITE" id="PS50893">
    <property type="entry name" value="ABC_TRANSPORTER_2"/>
    <property type="match status" value="2"/>
</dbReference>
<keyword evidence="7" id="KW-0547">Nucleotide-binding</keyword>
<dbReference type="InterPro" id="IPR003439">
    <property type="entry name" value="ABC_transporter-like_ATP-bd"/>
</dbReference>
<dbReference type="CDD" id="cd03216">
    <property type="entry name" value="ABC_Carb_Monos_I"/>
    <property type="match status" value="1"/>
</dbReference>
<dbReference type="GO" id="GO:0015749">
    <property type="term" value="P:monosaccharide transmembrane transport"/>
    <property type="evidence" value="ECO:0007669"/>
    <property type="project" value="UniProtKB-ARBA"/>
</dbReference>
<evidence type="ECO:0000313" key="12">
    <source>
        <dbReference type="EMBL" id="ACM23796.1"/>
    </source>
</evidence>
<evidence type="ECO:0000256" key="1">
    <source>
        <dbReference type="ARBA" id="ARBA00004202"/>
    </source>
</evidence>
<dbReference type="KEGG" id="tna:CTN_1620"/>
<dbReference type="HOGENOM" id="CLU_000604_92_3_0"/>
<keyword evidence="4" id="KW-1003">Cell membrane</keyword>
<dbReference type="SMART" id="SM00382">
    <property type="entry name" value="AAA"/>
    <property type="match status" value="2"/>
</dbReference>
<evidence type="ECO:0000256" key="8">
    <source>
        <dbReference type="ARBA" id="ARBA00022840"/>
    </source>
</evidence>
<feature type="domain" description="ABC transporter" evidence="11">
    <location>
        <begin position="266"/>
        <end position="513"/>
    </location>
</feature>
<dbReference type="RefSeq" id="WP_004080606.1">
    <property type="nucleotide sequence ID" value="NC_011978.1"/>
</dbReference>
<feature type="domain" description="ABC transporter" evidence="11">
    <location>
        <begin position="13"/>
        <end position="249"/>
    </location>
</feature>
<keyword evidence="8 12" id="KW-0067">ATP-binding</keyword>
<dbReference type="GO" id="GO:0005524">
    <property type="term" value="F:ATP binding"/>
    <property type="evidence" value="ECO:0007669"/>
    <property type="project" value="UniProtKB-KW"/>
</dbReference>
<dbReference type="GO" id="GO:0005886">
    <property type="term" value="C:plasma membrane"/>
    <property type="evidence" value="ECO:0007669"/>
    <property type="project" value="UniProtKB-SubCell"/>
</dbReference>
<dbReference type="EMBL" id="CP000916">
    <property type="protein sequence ID" value="ACM23796.1"/>
    <property type="molecule type" value="Genomic_DNA"/>
</dbReference>
<dbReference type="SMR" id="B9KA13"/>
<dbReference type="Pfam" id="PF00005">
    <property type="entry name" value="ABC_tran"/>
    <property type="match status" value="2"/>
</dbReference>
<evidence type="ECO:0000313" key="13">
    <source>
        <dbReference type="Proteomes" id="UP000000445"/>
    </source>
</evidence>
<dbReference type="AlphaFoldDB" id="B9KA13"/>
<keyword evidence="9" id="KW-1278">Translocase</keyword>
<keyword evidence="5" id="KW-0762">Sugar transport</keyword>
<dbReference type="PANTHER" id="PTHR43790:SF3">
    <property type="entry name" value="D-ALLOSE IMPORT ATP-BINDING PROTEIN ALSA-RELATED"/>
    <property type="match status" value="1"/>
</dbReference>
<accession>B9KA13</accession>
<evidence type="ECO:0000256" key="9">
    <source>
        <dbReference type="ARBA" id="ARBA00022967"/>
    </source>
</evidence>
<dbReference type="FunFam" id="3.40.50.300:FF:000127">
    <property type="entry name" value="Ribose import ATP-binding protein RbsA"/>
    <property type="match status" value="1"/>
</dbReference>
<organism evidence="12 13">
    <name type="scientific">Thermotoga neapolitana (strain ATCC 49049 / DSM 4359 / NBRC 107923 / NS-E)</name>
    <dbReference type="NCBI Taxonomy" id="309803"/>
    <lineage>
        <taxon>Bacteria</taxon>
        <taxon>Thermotogati</taxon>
        <taxon>Thermotogota</taxon>
        <taxon>Thermotogae</taxon>
        <taxon>Thermotogales</taxon>
        <taxon>Thermotogaceae</taxon>
        <taxon>Thermotoga</taxon>
    </lineage>
</organism>
<keyword evidence="3" id="KW-0813">Transport</keyword>
<dbReference type="Proteomes" id="UP000000445">
    <property type="component" value="Chromosome"/>
</dbReference>
<protein>
    <submittedName>
        <fullName evidence="12">Ribose import ATP-binding protein rbsA 2</fullName>
    </submittedName>
</protein>
<dbReference type="InterPro" id="IPR050107">
    <property type="entry name" value="ABC_carbohydrate_import_ATPase"/>
</dbReference>
<sequence length="523" mass="58545">MMLNTEKEREVLLEARNITKTFPGVIAVNNVTLQIYKGEVCALVGENGAGKSTLMKILAGVYPDYEGQIFLEGKEVRFRNPREAQENGIALIPQELDLVPNLSSAENIFLSREPVNEFGVIEYQKMFEQASKLFSKLGVNIDPKTKVEDLSTSQQQMVAIAKALSLDAKIIIMDEPTSAIGKRETEQLFNIIRSLKNEGKSVIYISHRLEEIFEIADRVVVMRDGRKVGEGPIEEFDHDKLVRLMVGRSIDQFFIKERATITDEIFRVEGIKLWSLDRKKLLVDDVSFYVRKGEVLGIYGLVGAGRTELLEAIFGAHPGRTEGKVFIGGKEIKIHSPRDAVKNGIGLVPEDRKTAGLILQMSVLHNITLPSVVMKLIVRKFGLIDSQLEKEIVRSFIEKLNIKTPSPYQIVENLSGGNQQKVVLAKWLAIKPKVLLLDEPTRGIDVNAKSEIYKLISEMAVSGMGVVMVSSELPEILAMSDRILVMSEGRKTAEFLREEVTEEDLLKAAIPRSVKVETTQREE</sequence>
<dbReference type="FunFam" id="3.40.50.300:FF:000126">
    <property type="entry name" value="Galactose/methyl galactoside import ATP-binding protein MglA"/>
    <property type="match status" value="1"/>
</dbReference>
<evidence type="ECO:0000256" key="4">
    <source>
        <dbReference type="ARBA" id="ARBA00022475"/>
    </source>
</evidence>
<dbReference type="SUPFAM" id="SSF52540">
    <property type="entry name" value="P-loop containing nucleoside triphosphate hydrolases"/>
    <property type="match status" value="2"/>
</dbReference>
<evidence type="ECO:0000256" key="6">
    <source>
        <dbReference type="ARBA" id="ARBA00022737"/>
    </source>
</evidence>
<dbReference type="eggNOG" id="COG1129">
    <property type="taxonomic scope" value="Bacteria"/>
</dbReference>
<evidence type="ECO:0000256" key="5">
    <source>
        <dbReference type="ARBA" id="ARBA00022597"/>
    </source>
</evidence>
<comment type="subcellular location">
    <subcellularLocation>
        <location evidence="2">Cell inner membrane</location>
    </subcellularLocation>
    <subcellularLocation>
        <location evidence="1">Cell membrane</location>
        <topology evidence="1">Peripheral membrane protein</topology>
    </subcellularLocation>
</comment>
<dbReference type="InterPro" id="IPR017871">
    <property type="entry name" value="ABC_transporter-like_CS"/>
</dbReference>
<keyword evidence="13" id="KW-1185">Reference proteome</keyword>
<keyword evidence="6" id="KW-0677">Repeat</keyword>
<dbReference type="InterPro" id="IPR003593">
    <property type="entry name" value="AAA+_ATPase"/>
</dbReference>
<dbReference type="InterPro" id="IPR027417">
    <property type="entry name" value="P-loop_NTPase"/>
</dbReference>
<dbReference type="PANTHER" id="PTHR43790">
    <property type="entry name" value="CARBOHYDRATE TRANSPORT ATP-BINDING PROTEIN MG119-RELATED"/>
    <property type="match status" value="1"/>
</dbReference>
<evidence type="ECO:0000259" key="11">
    <source>
        <dbReference type="PROSITE" id="PS50893"/>
    </source>
</evidence>
<proteinExistence type="predicted"/>
<reference evidence="12 13" key="1">
    <citation type="journal article" date="2009" name="Biosci. Biotechnol. Biochem.">
        <title>WeGAS: a web-based microbial genome annotation system.</title>
        <authorList>
            <person name="Lee D."/>
            <person name="Seo H."/>
            <person name="Park C."/>
            <person name="Park K."/>
        </authorList>
    </citation>
    <scope>NUCLEOTIDE SEQUENCE [LARGE SCALE GENOMIC DNA]</scope>
    <source>
        <strain evidence="13">ATCC 49049 / DSM 4359 / NBRC 107923 / NS-E</strain>
    </source>
</reference>
<dbReference type="STRING" id="309803.CTN_1620"/>